<dbReference type="PANTHER" id="PTHR48485:SF3">
    <property type="entry name" value="INTERLEUKIN-12 SUBUNIT BETA"/>
    <property type="match status" value="1"/>
</dbReference>
<dbReference type="Gene3D" id="2.60.40.10">
    <property type="entry name" value="Immunoglobulins"/>
    <property type="match status" value="3"/>
</dbReference>
<evidence type="ECO:0000313" key="8">
    <source>
        <dbReference type="Proteomes" id="UP000264800"/>
    </source>
</evidence>
<keyword evidence="2" id="KW-1015">Disulfide bond</keyword>
<dbReference type="InterPro" id="IPR019482">
    <property type="entry name" value="IL-12_beta_cen-dom"/>
</dbReference>
<dbReference type="InterPro" id="IPR007110">
    <property type="entry name" value="Ig-like_dom"/>
</dbReference>
<feature type="domain" description="Ig-like" evidence="6">
    <location>
        <begin position="25"/>
        <end position="107"/>
    </location>
</feature>
<dbReference type="GO" id="GO:0004896">
    <property type="term" value="F:cytokine receptor activity"/>
    <property type="evidence" value="ECO:0007669"/>
    <property type="project" value="UniProtKB-UniRule"/>
</dbReference>
<dbReference type="InterPro" id="IPR013783">
    <property type="entry name" value="Ig-like_fold"/>
</dbReference>
<sequence>MTLSSWIAELLLISLTGAHGLHRFPENFVIAKRNDRNPVTLTCRTASSEPVTWKMDGEEVGFDDYLEKDGKNLIVQEIEEPFLGEYTCWTGEEKLSSTYLLQEAEVDEEIECRAKSYDCNFTCSWNHRGFKALRYGLGQECTKGQESCNWVSSSNRHQFVLSHALSPYAEERTMLEVTVEATDNLHFFRRTKSFYLRDIIVPDSPHIVRCQKVDQKLNVTVGPPSSWSTPHSFFSLEHEIQYVFRDDGMIQSSLSTLIPREISKLRVRSRDSLTLSEWSHPSLSAFALYMLSCVLTCLQCSLVCRIYDFFMTSPVCLFTYLWFRKGSVSI</sequence>
<dbReference type="PANTHER" id="PTHR48485">
    <property type="entry name" value="INTERLEUKIN-12 SUBUNIT BETA-RELATED"/>
    <property type="match status" value="1"/>
</dbReference>
<dbReference type="Ensembl" id="ENSKMAT00000006258.1">
    <property type="protein sequence ID" value="ENSKMAP00000006151.1"/>
    <property type="gene ID" value="ENSKMAG00000004661.1"/>
</dbReference>
<reference evidence="7" key="2">
    <citation type="submission" date="2025-09" db="UniProtKB">
        <authorList>
            <consortium name="Ensembl"/>
        </authorList>
    </citation>
    <scope>IDENTIFICATION</scope>
</reference>
<dbReference type="GO" id="GO:0005615">
    <property type="term" value="C:extracellular space"/>
    <property type="evidence" value="ECO:0007669"/>
    <property type="project" value="UniProtKB-KW"/>
</dbReference>
<evidence type="ECO:0000256" key="2">
    <source>
        <dbReference type="ARBA" id="ARBA00023157"/>
    </source>
</evidence>
<keyword evidence="5" id="KW-0964">Secreted</keyword>
<accession>A0A3Q2ZR21</accession>
<keyword evidence="5" id="KW-0202">Cytokine</keyword>
<feature type="signal peptide" evidence="5">
    <location>
        <begin position="1"/>
        <end position="18"/>
    </location>
</feature>
<keyword evidence="8" id="KW-1185">Reference proteome</keyword>
<evidence type="ECO:0000256" key="1">
    <source>
        <dbReference type="ARBA" id="ARBA00022729"/>
    </source>
</evidence>
<organism evidence="7 8">
    <name type="scientific">Kryptolebias marmoratus</name>
    <name type="common">Mangrove killifish</name>
    <name type="synonym">Rivulus marmoratus</name>
    <dbReference type="NCBI Taxonomy" id="37003"/>
    <lineage>
        <taxon>Eukaryota</taxon>
        <taxon>Metazoa</taxon>
        <taxon>Chordata</taxon>
        <taxon>Craniata</taxon>
        <taxon>Vertebrata</taxon>
        <taxon>Euteleostomi</taxon>
        <taxon>Actinopterygii</taxon>
        <taxon>Neopterygii</taxon>
        <taxon>Teleostei</taxon>
        <taxon>Neoteleostei</taxon>
        <taxon>Acanthomorphata</taxon>
        <taxon>Ovalentaria</taxon>
        <taxon>Atherinomorphae</taxon>
        <taxon>Cyprinodontiformes</taxon>
        <taxon>Rivulidae</taxon>
        <taxon>Kryptolebias</taxon>
    </lineage>
</organism>
<comment type="similarity">
    <text evidence="5">Belongs to the IL-12B family.</text>
</comment>
<dbReference type="AlphaFoldDB" id="A0A3Q2ZR21"/>
<evidence type="ECO:0000256" key="5">
    <source>
        <dbReference type="RuleBase" id="RU281113"/>
    </source>
</evidence>
<dbReference type="Pfam" id="PF10420">
    <property type="entry name" value="IL12p40_C"/>
    <property type="match status" value="1"/>
</dbReference>
<dbReference type="InterPro" id="IPR036116">
    <property type="entry name" value="FN3_sf"/>
</dbReference>
<protein>
    <recommendedName>
        <fullName evidence="5">Interleukin-12 subunit beta</fullName>
        <shortName evidence="5">IL-12B</shortName>
    </recommendedName>
    <alternativeName>
        <fullName evidence="5">Cytotoxic lymphocyte maturation factor 40 kDa subunit</fullName>
    </alternativeName>
    <alternativeName>
        <fullName evidence="5">IL-12 subunit p40</fullName>
    </alternativeName>
</protein>
<dbReference type="SUPFAM" id="SSF48726">
    <property type="entry name" value="Immunoglobulin"/>
    <property type="match status" value="1"/>
</dbReference>
<proteinExistence type="inferred from homology"/>
<dbReference type="GeneTree" id="ENSGT00390000012630"/>
<dbReference type="OMA" id="LPTCHWV"/>
<dbReference type="PRINTS" id="PR01928">
    <property type="entry name" value="INTRLEUKN12B"/>
</dbReference>
<dbReference type="Proteomes" id="UP000264800">
    <property type="component" value="Unplaced"/>
</dbReference>
<dbReference type="InterPro" id="IPR015528">
    <property type="entry name" value="IL-12_beta"/>
</dbReference>
<comment type="subunit">
    <text evidence="5">Heterodimer with IL12A; disulfide-linked. The heterodimer is known as interleukin IL-12.</text>
</comment>
<dbReference type="PROSITE" id="PS50835">
    <property type="entry name" value="IG_LIKE"/>
    <property type="match status" value="1"/>
</dbReference>
<dbReference type="InterPro" id="IPR050676">
    <property type="entry name" value="IL-12"/>
</dbReference>
<evidence type="ECO:0000256" key="3">
    <source>
        <dbReference type="ARBA" id="ARBA00023180"/>
    </source>
</evidence>
<dbReference type="GO" id="GO:0005125">
    <property type="term" value="F:cytokine activity"/>
    <property type="evidence" value="ECO:0007669"/>
    <property type="project" value="UniProtKB-KW"/>
</dbReference>
<name>A0A3Q2ZR21_KRYMA</name>
<evidence type="ECO:0000313" key="7">
    <source>
        <dbReference type="Ensembl" id="ENSKMAP00000006151.1"/>
    </source>
</evidence>
<dbReference type="InterPro" id="IPR036179">
    <property type="entry name" value="Ig-like_dom_sf"/>
</dbReference>
<evidence type="ECO:0000259" key="6">
    <source>
        <dbReference type="PROSITE" id="PS50835"/>
    </source>
</evidence>
<reference evidence="7" key="1">
    <citation type="submission" date="2025-08" db="UniProtKB">
        <authorList>
            <consortium name="Ensembl"/>
        </authorList>
    </citation>
    <scope>IDENTIFICATION</scope>
</reference>
<evidence type="ECO:0000256" key="4">
    <source>
        <dbReference type="ARBA" id="ARBA00023319"/>
    </source>
</evidence>
<keyword evidence="4 5" id="KW-0393">Immunoglobulin domain</keyword>
<feature type="chain" id="PRO_5018379140" description="Interleukin-12 subunit beta" evidence="5">
    <location>
        <begin position="19"/>
        <end position="330"/>
    </location>
</feature>
<comment type="subcellular location">
    <subcellularLocation>
        <location evidence="5">Secreted</location>
    </subcellularLocation>
</comment>
<keyword evidence="3 5" id="KW-0325">Glycoprotein</keyword>
<keyword evidence="1 5" id="KW-0732">Signal</keyword>
<gene>
    <name evidence="5" type="primary">IL12B</name>
</gene>
<dbReference type="STRING" id="37003.ENSKMAP00000006151"/>
<dbReference type="SUPFAM" id="SSF49265">
    <property type="entry name" value="Fibronectin type III"/>
    <property type="match status" value="1"/>
</dbReference>